<dbReference type="OrthoDB" id="3364670at2759"/>
<dbReference type="HOGENOM" id="CLU_114232_0_0_1"/>
<proteinExistence type="predicted"/>
<gene>
    <name evidence="1" type="ORF">PAXINDRAFT_54566</name>
</gene>
<reference evidence="2" key="2">
    <citation type="submission" date="2015-01" db="EMBL/GenBank/DDBJ databases">
        <title>Evolutionary Origins and Diversification of the Mycorrhizal Mutualists.</title>
        <authorList>
            <consortium name="DOE Joint Genome Institute"/>
            <consortium name="Mycorrhizal Genomics Consortium"/>
            <person name="Kohler A."/>
            <person name="Kuo A."/>
            <person name="Nagy L.G."/>
            <person name="Floudas D."/>
            <person name="Copeland A."/>
            <person name="Barry K.W."/>
            <person name="Cichocki N."/>
            <person name="Veneault-Fourrey C."/>
            <person name="LaButti K."/>
            <person name="Lindquist E.A."/>
            <person name="Lipzen A."/>
            <person name="Lundell T."/>
            <person name="Morin E."/>
            <person name="Murat C."/>
            <person name="Riley R."/>
            <person name="Ohm R."/>
            <person name="Sun H."/>
            <person name="Tunlid A."/>
            <person name="Henrissat B."/>
            <person name="Grigoriev I.V."/>
            <person name="Hibbett D.S."/>
            <person name="Martin F."/>
        </authorList>
    </citation>
    <scope>NUCLEOTIDE SEQUENCE [LARGE SCALE GENOMIC DNA]</scope>
    <source>
        <strain evidence="2">ATCC 200175</strain>
    </source>
</reference>
<name>A0A0C9TJB8_PAXIN</name>
<dbReference type="Proteomes" id="UP000053647">
    <property type="component" value="Unassembled WGS sequence"/>
</dbReference>
<feature type="non-terminal residue" evidence="1">
    <location>
        <position position="1"/>
    </location>
</feature>
<accession>A0A0C9TJB8</accession>
<reference evidence="1 2" key="1">
    <citation type="submission" date="2014-06" db="EMBL/GenBank/DDBJ databases">
        <authorList>
            <consortium name="DOE Joint Genome Institute"/>
            <person name="Kuo A."/>
            <person name="Kohler A."/>
            <person name="Nagy L.G."/>
            <person name="Floudas D."/>
            <person name="Copeland A."/>
            <person name="Barry K.W."/>
            <person name="Cichocki N."/>
            <person name="Veneault-Fourrey C."/>
            <person name="LaButti K."/>
            <person name="Lindquist E.A."/>
            <person name="Lipzen A."/>
            <person name="Lundell T."/>
            <person name="Morin E."/>
            <person name="Murat C."/>
            <person name="Sun H."/>
            <person name="Tunlid A."/>
            <person name="Henrissat B."/>
            <person name="Grigoriev I.V."/>
            <person name="Hibbett D.S."/>
            <person name="Martin F."/>
            <person name="Nordberg H.P."/>
            <person name="Cantor M.N."/>
            <person name="Hua S.X."/>
        </authorList>
    </citation>
    <scope>NUCLEOTIDE SEQUENCE [LARGE SCALE GENOMIC DNA]</scope>
    <source>
        <strain evidence="1 2">ATCC 200175</strain>
    </source>
</reference>
<evidence type="ECO:0000313" key="1">
    <source>
        <dbReference type="EMBL" id="KIJ10843.1"/>
    </source>
</evidence>
<evidence type="ECO:0000313" key="2">
    <source>
        <dbReference type="Proteomes" id="UP000053647"/>
    </source>
</evidence>
<protein>
    <submittedName>
        <fullName evidence="1">Unplaced genomic scaffold PAXINscaffold_72, whole genome shotgun sequence</fullName>
    </submittedName>
</protein>
<feature type="non-terminal residue" evidence="1">
    <location>
        <position position="141"/>
    </location>
</feature>
<organism evidence="1 2">
    <name type="scientific">Paxillus involutus ATCC 200175</name>
    <dbReference type="NCBI Taxonomy" id="664439"/>
    <lineage>
        <taxon>Eukaryota</taxon>
        <taxon>Fungi</taxon>
        <taxon>Dikarya</taxon>
        <taxon>Basidiomycota</taxon>
        <taxon>Agaricomycotina</taxon>
        <taxon>Agaricomycetes</taxon>
        <taxon>Agaricomycetidae</taxon>
        <taxon>Boletales</taxon>
        <taxon>Paxilineae</taxon>
        <taxon>Paxillaceae</taxon>
        <taxon>Paxillus</taxon>
    </lineage>
</organism>
<dbReference type="EMBL" id="KN819394">
    <property type="protein sequence ID" value="KIJ10843.1"/>
    <property type="molecule type" value="Genomic_DNA"/>
</dbReference>
<sequence length="141" mass="15888">LITLHAAAIGQEMRKDLGSWLRCRMKKDVSEQSAAAQKVINECEIPIPELQSQWGKQCLAQLSIRAHELKKELDSVLSLQADLDSSDRTLQATRTMIEKCSMSTETLDALDSMECSQAHLLKKIETLYASLNIQEKFPELQ</sequence>
<dbReference type="AlphaFoldDB" id="A0A0C9TJB8"/>
<keyword evidence="2" id="KW-1185">Reference proteome</keyword>